<name>A0A397WP05_9ARCH</name>
<dbReference type="EC" id="6.1.1.10" evidence="2"/>
<keyword evidence="7 11" id="KW-0648">Protein biosynthesis</keyword>
<dbReference type="GO" id="GO:0006431">
    <property type="term" value="P:methionyl-tRNA aminoacylation"/>
    <property type="evidence" value="ECO:0007669"/>
    <property type="project" value="InterPro"/>
</dbReference>
<dbReference type="InterPro" id="IPR029038">
    <property type="entry name" value="MetRS_Zn"/>
</dbReference>
<dbReference type="Gene3D" id="1.10.730.10">
    <property type="entry name" value="Isoleucyl-tRNA Synthetase, Domain 1"/>
    <property type="match status" value="1"/>
</dbReference>
<evidence type="ECO:0000256" key="10">
    <source>
        <dbReference type="ARBA" id="ARBA00047364"/>
    </source>
</evidence>
<accession>A0A397WP05</accession>
<feature type="domain" description="Methionyl/Leucyl tRNA synthetase" evidence="13">
    <location>
        <begin position="7"/>
        <end position="248"/>
    </location>
</feature>
<proteinExistence type="inferred from homology"/>
<dbReference type="InterPro" id="IPR033911">
    <property type="entry name" value="MetRS_core"/>
</dbReference>
<dbReference type="SUPFAM" id="SSF52374">
    <property type="entry name" value="Nucleotidylyl transferase"/>
    <property type="match status" value="1"/>
</dbReference>
<dbReference type="FunFam" id="2.20.28.20:FF:000001">
    <property type="entry name" value="Methionine--tRNA ligase"/>
    <property type="match status" value="1"/>
</dbReference>
<dbReference type="Gene3D" id="2.20.28.20">
    <property type="entry name" value="Methionyl-tRNA synthetase, Zn-domain"/>
    <property type="match status" value="1"/>
</dbReference>
<feature type="domain" description="Methionyl/Leucyl tRNA synthetase" evidence="13">
    <location>
        <begin position="318"/>
        <end position="343"/>
    </location>
</feature>
<protein>
    <recommendedName>
        <fullName evidence="2">methionine--tRNA ligase</fullName>
        <ecNumber evidence="2">6.1.1.10</ecNumber>
    </recommendedName>
    <alternativeName>
        <fullName evidence="9">Methionyl-tRNA synthetase</fullName>
    </alternativeName>
</protein>
<evidence type="ECO:0000256" key="8">
    <source>
        <dbReference type="ARBA" id="ARBA00023146"/>
    </source>
</evidence>
<keyword evidence="8 11" id="KW-0030">Aminoacyl-tRNA synthetase</keyword>
<dbReference type="Gene3D" id="3.40.50.620">
    <property type="entry name" value="HUPs"/>
    <property type="match status" value="3"/>
</dbReference>
<evidence type="ECO:0000313" key="14">
    <source>
        <dbReference type="EMBL" id="RIB35652.1"/>
    </source>
</evidence>
<keyword evidence="12" id="KW-0472">Membrane</keyword>
<dbReference type="EMBL" id="MWMI01000001">
    <property type="protein sequence ID" value="RIB35652.1"/>
    <property type="molecule type" value="Genomic_DNA"/>
</dbReference>
<dbReference type="Pfam" id="PF09334">
    <property type="entry name" value="tRNA-synt_1g"/>
    <property type="match status" value="3"/>
</dbReference>
<dbReference type="GO" id="GO:0005829">
    <property type="term" value="C:cytosol"/>
    <property type="evidence" value="ECO:0007669"/>
    <property type="project" value="TreeGrafter"/>
</dbReference>
<keyword evidence="12" id="KW-0812">Transmembrane</keyword>
<feature type="transmembrane region" description="Helical" evidence="12">
    <location>
        <begin position="626"/>
        <end position="643"/>
    </location>
</feature>
<sequence length="704" mass="83125">MTNRKFVVVTAALPYSNNVPHIGHMVGSHLPADVFARYQRFKGNFVVFVGGTDEHGTPIEVEAIKNNLTPDKLTDFYYGIHKKIYEWFDISYDNFSRTSKSKIHYEVTKRIFLRMYQSGVIIEKEDELPFDPKNNRFLPDRYVTGKCPYCGYEKAKGDQCENCGRLLDPKDLIDPKNAITGDPVILKKTRHLYFDLRKITEKLREWIEKKVNEFSNLTYSMSVSMLNAGLRERSITRDIKWGVPVPYQELWRITLDKIFNKIDFSSKEKMIYTLIESLKELGLVVEPEEEANLRSIVERNWPKIDKILEEFNHFDVYKDKVFYVWFDAPIGYLSFTIELLKDNFTIEELEEDISNVKILSLGESSAEIEIGEIKFRVTFKDSLESLEIIDIDPPYYFKYYKKIIKALLNAKQKRIAKNNINWRKFWTEGEIYHFIGKDNIPFHTLFWPGIIMSSNLYEKEDNIFDRPLTLPKNVFGYAYLTYEGSKISKSQRWGVFCDSLIDSEIHPDYWRFYLAYLIPENKDTSFLWDEFVQIINRVLVDSIGNLTHRILKFAWSNYKKLDGKADTQVIAIAKDYYKSVCNLIENGKISSGLKKIFEMSDKGNVLFQENKPWEDPKNKKPFIKGMLIYLITMYSLLSFYIPFHSMEFFRFLGIRLTREEELEKILEKPDEYNFEIKEEPKPLFKKLDVELISKIREIVTKPKY</sequence>
<dbReference type="GO" id="GO:0004825">
    <property type="term" value="F:methionine-tRNA ligase activity"/>
    <property type="evidence" value="ECO:0007669"/>
    <property type="project" value="UniProtKB-EC"/>
</dbReference>
<dbReference type="InterPro" id="IPR009080">
    <property type="entry name" value="tRNAsynth_Ia_anticodon-bd"/>
</dbReference>
<dbReference type="InterPro" id="IPR015413">
    <property type="entry name" value="Methionyl/Leucyl_tRNA_Synth"/>
</dbReference>
<evidence type="ECO:0000256" key="6">
    <source>
        <dbReference type="ARBA" id="ARBA00022840"/>
    </source>
</evidence>
<comment type="similarity">
    <text evidence="11">Belongs to the class-I aminoacyl-tRNA synthetase family.</text>
</comment>
<evidence type="ECO:0000256" key="4">
    <source>
        <dbReference type="ARBA" id="ARBA00022598"/>
    </source>
</evidence>
<dbReference type="PANTHER" id="PTHR45765">
    <property type="entry name" value="METHIONINE--TRNA LIGASE"/>
    <property type="match status" value="1"/>
</dbReference>
<evidence type="ECO:0000256" key="5">
    <source>
        <dbReference type="ARBA" id="ARBA00022741"/>
    </source>
</evidence>
<dbReference type="Proteomes" id="UP000266622">
    <property type="component" value="Unassembled WGS sequence"/>
</dbReference>
<dbReference type="PANTHER" id="PTHR45765:SF1">
    <property type="entry name" value="METHIONINE--TRNA LIGASE, CYTOPLASMIC"/>
    <property type="match status" value="1"/>
</dbReference>
<evidence type="ECO:0000256" key="11">
    <source>
        <dbReference type="RuleBase" id="RU363039"/>
    </source>
</evidence>
<evidence type="ECO:0000256" key="7">
    <source>
        <dbReference type="ARBA" id="ARBA00022917"/>
    </source>
</evidence>
<feature type="domain" description="Methionyl/Leucyl tRNA synthetase" evidence="13">
    <location>
        <begin position="416"/>
        <end position="550"/>
    </location>
</feature>
<evidence type="ECO:0000259" key="13">
    <source>
        <dbReference type="Pfam" id="PF09334"/>
    </source>
</evidence>
<evidence type="ECO:0000256" key="2">
    <source>
        <dbReference type="ARBA" id="ARBA00012838"/>
    </source>
</evidence>
<keyword evidence="5 11" id="KW-0547">Nucleotide-binding</keyword>
<dbReference type="InterPro" id="IPR023458">
    <property type="entry name" value="Met-tRNA_ligase_1"/>
</dbReference>
<evidence type="ECO:0000256" key="9">
    <source>
        <dbReference type="ARBA" id="ARBA00030904"/>
    </source>
</evidence>
<dbReference type="SUPFAM" id="SSF47323">
    <property type="entry name" value="Anticodon-binding domain of a subclass of class I aminoacyl-tRNA synthetases"/>
    <property type="match status" value="1"/>
</dbReference>
<evidence type="ECO:0000256" key="1">
    <source>
        <dbReference type="ARBA" id="ARBA00004496"/>
    </source>
</evidence>
<organism evidence="14 15">
    <name type="scientific">Candidatus Nanoclepta minutus</name>
    <dbReference type="NCBI Taxonomy" id="1940235"/>
    <lineage>
        <taxon>Archaea</taxon>
        <taxon>Nanobdellota</taxon>
        <taxon>Candidatus Nanoclepta</taxon>
    </lineage>
</organism>
<dbReference type="InterPro" id="IPR014729">
    <property type="entry name" value="Rossmann-like_a/b/a_fold"/>
</dbReference>
<keyword evidence="3" id="KW-0963">Cytoplasm</keyword>
<evidence type="ECO:0000256" key="3">
    <source>
        <dbReference type="ARBA" id="ARBA00022490"/>
    </source>
</evidence>
<dbReference type="AlphaFoldDB" id="A0A397WP05"/>
<evidence type="ECO:0000256" key="12">
    <source>
        <dbReference type="SAM" id="Phobius"/>
    </source>
</evidence>
<dbReference type="PROSITE" id="PS00178">
    <property type="entry name" value="AA_TRNA_LIGASE_I"/>
    <property type="match status" value="1"/>
</dbReference>
<comment type="catalytic activity">
    <reaction evidence="10">
        <text>tRNA(Met) + L-methionine + ATP = L-methionyl-tRNA(Met) + AMP + diphosphate</text>
        <dbReference type="Rhea" id="RHEA:13481"/>
        <dbReference type="Rhea" id="RHEA-COMP:9667"/>
        <dbReference type="Rhea" id="RHEA-COMP:9698"/>
        <dbReference type="ChEBI" id="CHEBI:30616"/>
        <dbReference type="ChEBI" id="CHEBI:33019"/>
        <dbReference type="ChEBI" id="CHEBI:57844"/>
        <dbReference type="ChEBI" id="CHEBI:78442"/>
        <dbReference type="ChEBI" id="CHEBI:78530"/>
        <dbReference type="ChEBI" id="CHEBI:456215"/>
        <dbReference type="EC" id="6.1.1.10"/>
    </reaction>
</comment>
<keyword evidence="6 11" id="KW-0067">ATP-binding</keyword>
<keyword evidence="12" id="KW-1133">Transmembrane helix</keyword>
<dbReference type="InterPro" id="IPR001412">
    <property type="entry name" value="aa-tRNA-synth_I_CS"/>
</dbReference>
<dbReference type="SUPFAM" id="SSF57770">
    <property type="entry name" value="Methionyl-tRNA synthetase (MetRS), Zn-domain"/>
    <property type="match status" value="1"/>
</dbReference>
<dbReference type="PRINTS" id="PR01041">
    <property type="entry name" value="TRNASYNTHMET"/>
</dbReference>
<comment type="subcellular location">
    <subcellularLocation>
        <location evidence="1">Cytoplasm</location>
    </subcellularLocation>
</comment>
<comment type="caution">
    <text evidence="14">The sequence shown here is derived from an EMBL/GenBank/DDBJ whole genome shotgun (WGS) entry which is preliminary data.</text>
</comment>
<gene>
    <name evidence="14" type="ORF">BXU00_00940</name>
</gene>
<reference evidence="14 15" key="1">
    <citation type="journal article" date="2018" name="Syst. Appl. Microbiol.">
        <title>A new symbiotic nanoarchaeote (Candidatus Nanoclepta minutus) and its host (Zestosphaera tikiterensis gen. nov., sp. nov.) from a New Zealand hot spring.</title>
        <authorList>
            <person name="St John E."/>
            <person name="Liu Y."/>
            <person name="Podar M."/>
            <person name="Stott M.B."/>
            <person name="Meneghin J."/>
            <person name="Chen Z."/>
            <person name="Lagutin K."/>
            <person name="Mitchell K."/>
            <person name="Reysenbach A.L."/>
        </authorList>
    </citation>
    <scope>NUCLEOTIDE SEQUENCE [LARGE SCALE GENOMIC DNA]</scope>
    <source>
        <strain evidence="14">NZ3</strain>
    </source>
</reference>
<dbReference type="GO" id="GO:0005524">
    <property type="term" value="F:ATP binding"/>
    <property type="evidence" value="ECO:0007669"/>
    <property type="project" value="UniProtKB-KW"/>
</dbReference>
<evidence type="ECO:0000313" key="15">
    <source>
        <dbReference type="Proteomes" id="UP000266622"/>
    </source>
</evidence>
<dbReference type="GO" id="GO:0017101">
    <property type="term" value="C:aminoacyl-tRNA synthetase multienzyme complex"/>
    <property type="evidence" value="ECO:0007669"/>
    <property type="project" value="TreeGrafter"/>
</dbReference>
<keyword evidence="4 11" id="KW-0436">Ligase</keyword>